<feature type="domain" description="GFO/IDH/MocA-like oxidoreductase" evidence="3">
    <location>
        <begin position="119"/>
        <end position="240"/>
    </location>
</feature>
<dbReference type="AlphaFoldDB" id="A0A7J0GGP5"/>
<dbReference type="SUPFAM" id="SSF55347">
    <property type="entry name" value="Glyceraldehyde-3-phosphate dehydrogenase-like, C-terminal domain"/>
    <property type="match status" value="1"/>
</dbReference>
<dbReference type="Pfam" id="PF01408">
    <property type="entry name" value="GFO_IDH_MocA"/>
    <property type="match status" value="1"/>
</dbReference>
<organism evidence="4 5">
    <name type="scientific">Actinidia rufa</name>
    <dbReference type="NCBI Taxonomy" id="165716"/>
    <lineage>
        <taxon>Eukaryota</taxon>
        <taxon>Viridiplantae</taxon>
        <taxon>Streptophyta</taxon>
        <taxon>Embryophyta</taxon>
        <taxon>Tracheophyta</taxon>
        <taxon>Spermatophyta</taxon>
        <taxon>Magnoliopsida</taxon>
        <taxon>eudicotyledons</taxon>
        <taxon>Gunneridae</taxon>
        <taxon>Pentapetalae</taxon>
        <taxon>asterids</taxon>
        <taxon>Ericales</taxon>
        <taxon>Actinidiaceae</taxon>
        <taxon>Actinidia</taxon>
    </lineage>
</organism>
<evidence type="ECO:0000313" key="4">
    <source>
        <dbReference type="EMBL" id="GFZ09990.1"/>
    </source>
</evidence>
<evidence type="ECO:0000259" key="2">
    <source>
        <dbReference type="Pfam" id="PF01408"/>
    </source>
</evidence>
<evidence type="ECO:0000256" key="1">
    <source>
        <dbReference type="ARBA" id="ARBA00010928"/>
    </source>
</evidence>
<feature type="domain" description="Gfo/Idh/MocA-like oxidoreductase N-terminal" evidence="2">
    <location>
        <begin position="9"/>
        <end position="106"/>
    </location>
</feature>
<dbReference type="EMBL" id="BJWL01000021">
    <property type="protein sequence ID" value="GFZ09990.1"/>
    <property type="molecule type" value="Genomic_DNA"/>
</dbReference>
<dbReference type="OrthoDB" id="2129491at2759"/>
<accession>A0A7J0GGP5</accession>
<comment type="similarity">
    <text evidence="1">Belongs to the Gfo/Idh/MocA family.</text>
</comment>
<dbReference type="GO" id="GO:0000166">
    <property type="term" value="F:nucleotide binding"/>
    <property type="evidence" value="ECO:0007669"/>
    <property type="project" value="InterPro"/>
</dbReference>
<gene>
    <name evidence="4" type="ORF">Acr_21g0005890</name>
</gene>
<sequence>MCRAISLSPNSVLYAIGSRSFEKASRFMLENGFSPETKVYESYEEVLDDPYVDAVYVPLPTTLHVRWAVLAAGKRKHVLLEKPAALNLSELDTILEVCESNGVQFMDATMWMHHPRTAEMRALLSDGQRFGQLKAIHSCFTYKADDDFLCNNIRVKPDLDGLGALGDIGWYCIQAILWAADYDLPQTVTSWHEPELNQAGVILSCGSSLYWKDGRIATFYCSFLTNLTMDLSVLGTKGNLHIHDFAVPFRENVASYYSASQFRVPIMSEHSVANDRPQEALMVGEFASLVVEIEGNGSKPEKKWPEISRKTQKVLDAVRASIEKGFQAVQIVS</sequence>
<evidence type="ECO:0000259" key="3">
    <source>
        <dbReference type="Pfam" id="PF22725"/>
    </source>
</evidence>
<dbReference type="Proteomes" id="UP000585474">
    <property type="component" value="Unassembled WGS sequence"/>
</dbReference>
<protein>
    <submittedName>
        <fullName evidence="4">Oxidoreductase family protein</fullName>
    </submittedName>
</protein>
<proteinExistence type="inferred from homology"/>
<evidence type="ECO:0000313" key="5">
    <source>
        <dbReference type="Proteomes" id="UP000585474"/>
    </source>
</evidence>
<dbReference type="PANTHER" id="PTHR46368:SF19">
    <property type="entry name" value="GFO_IDH_MOCA-LIKE OXIDOREDUCTASE N-TERMINAL DOMAIN-CONTAINING PROTEIN"/>
    <property type="match status" value="1"/>
</dbReference>
<keyword evidence="5" id="KW-1185">Reference proteome</keyword>
<dbReference type="Pfam" id="PF22725">
    <property type="entry name" value="GFO_IDH_MocA_C3"/>
    <property type="match status" value="1"/>
</dbReference>
<dbReference type="SUPFAM" id="SSF51735">
    <property type="entry name" value="NAD(P)-binding Rossmann-fold domains"/>
    <property type="match status" value="1"/>
</dbReference>
<dbReference type="InterPro" id="IPR036291">
    <property type="entry name" value="NAD(P)-bd_dom_sf"/>
</dbReference>
<dbReference type="InterPro" id="IPR055170">
    <property type="entry name" value="GFO_IDH_MocA-like_dom"/>
</dbReference>
<dbReference type="Gene3D" id="3.30.360.10">
    <property type="entry name" value="Dihydrodipicolinate Reductase, domain 2"/>
    <property type="match status" value="1"/>
</dbReference>
<comment type="caution">
    <text evidence="4">The sequence shown here is derived from an EMBL/GenBank/DDBJ whole genome shotgun (WGS) entry which is preliminary data.</text>
</comment>
<name>A0A7J0GGP5_9ERIC</name>
<reference evidence="4 5" key="1">
    <citation type="submission" date="2019-07" db="EMBL/GenBank/DDBJ databases">
        <title>De Novo Assembly of kiwifruit Actinidia rufa.</title>
        <authorList>
            <person name="Sugita-Konishi S."/>
            <person name="Sato K."/>
            <person name="Mori E."/>
            <person name="Abe Y."/>
            <person name="Kisaki G."/>
            <person name="Hamano K."/>
            <person name="Suezawa K."/>
            <person name="Otani M."/>
            <person name="Fukuda T."/>
            <person name="Manabe T."/>
            <person name="Gomi K."/>
            <person name="Tabuchi M."/>
            <person name="Akimitsu K."/>
            <person name="Kataoka I."/>
        </authorList>
    </citation>
    <scope>NUCLEOTIDE SEQUENCE [LARGE SCALE GENOMIC DNA]</scope>
    <source>
        <strain evidence="5">cv. Fuchu</strain>
    </source>
</reference>
<dbReference type="Gene3D" id="3.40.50.720">
    <property type="entry name" value="NAD(P)-binding Rossmann-like Domain"/>
    <property type="match status" value="1"/>
</dbReference>
<dbReference type="InterPro" id="IPR000683">
    <property type="entry name" value="Gfo/Idh/MocA-like_OxRdtase_N"/>
</dbReference>
<dbReference type="PANTHER" id="PTHR46368">
    <property type="match status" value="1"/>
</dbReference>